<dbReference type="InterPro" id="IPR002938">
    <property type="entry name" value="FAD-bd"/>
</dbReference>
<evidence type="ECO:0000256" key="4">
    <source>
        <dbReference type="ARBA" id="ARBA00023002"/>
    </source>
</evidence>
<comment type="similarity">
    <text evidence="1">Belongs to the paxM FAD-dependent monooxygenase family.</text>
</comment>
<dbReference type="Proteomes" id="UP000184073">
    <property type="component" value="Unassembled WGS sequence"/>
</dbReference>
<keyword evidence="3" id="KW-0274">FAD</keyword>
<feature type="domain" description="FAD-binding" evidence="5">
    <location>
        <begin position="10"/>
        <end position="348"/>
    </location>
</feature>
<dbReference type="PANTHER" id="PTHR47356">
    <property type="entry name" value="FAD-DEPENDENT MONOOXYGENASE ASQG-RELATED"/>
    <property type="match status" value="1"/>
</dbReference>
<dbReference type="SUPFAM" id="SSF51905">
    <property type="entry name" value="FAD/NAD(P)-binding domain"/>
    <property type="match status" value="1"/>
</dbReference>
<protein>
    <recommendedName>
        <fullName evidence="5">FAD-binding domain-containing protein</fullName>
    </recommendedName>
</protein>
<evidence type="ECO:0000259" key="5">
    <source>
        <dbReference type="Pfam" id="PF01494"/>
    </source>
</evidence>
<dbReference type="EMBL" id="KV878127">
    <property type="protein sequence ID" value="OJI99804.1"/>
    <property type="molecule type" value="Genomic_DNA"/>
</dbReference>
<evidence type="ECO:0000256" key="1">
    <source>
        <dbReference type="ARBA" id="ARBA00007992"/>
    </source>
</evidence>
<keyword evidence="7" id="KW-1185">Reference proteome</keyword>
<dbReference type="InterPro" id="IPR036188">
    <property type="entry name" value="FAD/NAD-bd_sf"/>
</dbReference>
<organism evidence="6 7">
    <name type="scientific">Aspergillus versicolor CBS 583.65</name>
    <dbReference type="NCBI Taxonomy" id="1036611"/>
    <lineage>
        <taxon>Eukaryota</taxon>
        <taxon>Fungi</taxon>
        <taxon>Dikarya</taxon>
        <taxon>Ascomycota</taxon>
        <taxon>Pezizomycotina</taxon>
        <taxon>Eurotiomycetes</taxon>
        <taxon>Eurotiomycetidae</taxon>
        <taxon>Eurotiales</taxon>
        <taxon>Aspergillaceae</taxon>
        <taxon>Aspergillus</taxon>
        <taxon>Aspergillus subgen. Nidulantes</taxon>
    </lineage>
</organism>
<dbReference type="PRINTS" id="PR00420">
    <property type="entry name" value="RNGMNOXGNASE"/>
</dbReference>
<dbReference type="RefSeq" id="XP_040665567.1">
    <property type="nucleotide sequence ID" value="XM_040818296.1"/>
</dbReference>
<dbReference type="Gene3D" id="3.50.50.60">
    <property type="entry name" value="FAD/NAD(P)-binding domain"/>
    <property type="match status" value="1"/>
</dbReference>
<dbReference type="GeneID" id="63733807"/>
<name>A0A1L9PEC6_ASPVE</name>
<accession>A0A1L9PEC6</accession>
<gene>
    <name evidence="6" type="ORF">ASPVEDRAFT_883604</name>
</gene>
<dbReference type="AlphaFoldDB" id="A0A1L9PEC6"/>
<dbReference type="InterPro" id="IPR050562">
    <property type="entry name" value="FAD_mOase_fung"/>
</dbReference>
<dbReference type="OrthoDB" id="10029326at2759"/>
<dbReference type="STRING" id="1036611.A0A1L9PEC6"/>
<evidence type="ECO:0000313" key="6">
    <source>
        <dbReference type="EMBL" id="OJI99804.1"/>
    </source>
</evidence>
<reference evidence="7" key="1">
    <citation type="journal article" date="2017" name="Genome Biol.">
        <title>Comparative genomics reveals high biological diversity and specific adaptations in the industrially and medically important fungal genus Aspergillus.</title>
        <authorList>
            <person name="de Vries R.P."/>
            <person name="Riley R."/>
            <person name="Wiebenga A."/>
            <person name="Aguilar-Osorio G."/>
            <person name="Amillis S."/>
            <person name="Uchima C.A."/>
            <person name="Anderluh G."/>
            <person name="Asadollahi M."/>
            <person name="Askin M."/>
            <person name="Barry K."/>
            <person name="Battaglia E."/>
            <person name="Bayram O."/>
            <person name="Benocci T."/>
            <person name="Braus-Stromeyer S.A."/>
            <person name="Caldana C."/>
            <person name="Canovas D."/>
            <person name="Cerqueira G.C."/>
            <person name="Chen F."/>
            <person name="Chen W."/>
            <person name="Choi C."/>
            <person name="Clum A."/>
            <person name="Dos Santos R.A."/>
            <person name="Damasio A.R."/>
            <person name="Diallinas G."/>
            <person name="Emri T."/>
            <person name="Fekete E."/>
            <person name="Flipphi M."/>
            <person name="Freyberg S."/>
            <person name="Gallo A."/>
            <person name="Gournas C."/>
            <person name="Habgood R."/>
            <person name="Hainaut M."/>
            <person name="Harispe M.L."/>
            <person name="Henrissat B."/>
            <person name="Hilden K.S."/>
            <person name="Hope R."/>
            <person name="Hossain A."/>
            <person name="Karabika E."/>
            <person name="Karaffa L."/>
            <person name="Karanyi Z."/>
            <person name="Krasevec N."/>
            <person name="Kuo A."/>
            <person name="Kusch H."/>
            <person name="LaButti K."/>
            <person name="Lagendijk E.L."/>
            <person name="Lapidus A."/>
            <person name="Levasseur A."/>
            <person name="Lindquist E."/>
            <person name="Lipzen A."/>
            <person name="Logrieco A.F."/>
            <person name="MacCabe A."/>
            <person name="Maekelae M.R."/>
            <person name="Malavazi I."/>
            <person name="Melin P."/>
            <person name="Meyer V."/>
            <person name="Mielnichuk N."/>
            <person name="Miskei M."/>
            <person name="Molnar A.P."/>
            <person name="Mule G."/>
            <person name="Ngan C.Y."/>
            <person name="Orejas M."/>
            <person name="Orosz E."/>
            <person name="Ouedraogo J.P."/>
            <person name="Overkamp K.M."/>
            <person name="Park H.-S."/>
            <person name="Perrone G."/>
            <person name="Piumi F."/>
            <person name="Punt P.J."/>
            <person name="Ram A.F."/>
            <person name="Ramon A."/>
            <person name="Rauscher S."/>
            <person name="Record E."/>
            <person name="Riano-Pachon D.M."/>
            <person name="Robert V."/>
            <person name="Roehrig J."/>
            <person name="Ruller R."/>
            <person name="Salamov A."/>
            <person name="Salih N.S."/>
            <person name="Samson R.A."/>
            <person name="Sandor E."/>
            <person name="Sanguinetti M."/>
            <person name="Schuetze T."/>
            <person name="Sepcic K."/>
            <person name="Shelest E."/>
            <person name="Sherlock G."/>
            <person name="Sophianopoulou V."/>
            <person name="Squina F.M."/>
            <person name="Sun H."/>
            <person name="Susca A."/>
            <person name="Todd R.B."/>
            <person name="Tsang A."/>
            <person name="Unkles S.E."/>
            <person name="van de Wiele N."/>
            <person name="van Rossen-Uffink D."/>
            <person name="Oliveira J.V."/>
            <person name="Vesth T.C."/>
            <person name="Visser J."/>
            <person name="Yu J.-H."/>
            <person name="Zhou M."/>
            <person name="Andersen M.R."/>
            <person name="Archer D.B."/>
            <person name="Baker S.E."/>
            <person name="Benoit I."/>
            <person name="Brakhage A.A."/>
            <person name="Braus G.H."/>
            <person name="Fischer R."/>
            <person name="Frisvad J.C."/>
            <person name="Goldman G.H."/>
            <person name="Houbraken J."/>
            <person name="Oakley B."/>
            <person name="Pocsi I."/>
            <person name="Scazzocchio C."/>
            <person name="Seiboth B."/>
            <person name="vanKuyk P.A."/>
            <person name="Wortman J."/>
            <person name="Dyer P.S."/>
            <person name="Grigoriev I.V."/>
        </authorList>
    </citation>
    <scope>NUCLEOTIDE SEQUENCE [LARGE SCALE GENOMIC DNA]</scope>
    <source>
        <strain evidence="7">CBS 583.65</strain>
    </source>
</reference>
<dbReference type="GO" id="GO:0071949">
    <property type="term" value="F:FAD binding"/>
    <property type="evidence" value="ECO:0007669"/>
    <property type="project" value="InterPro"/>
</dbReference>
<evidence type="ECO:0000256" key="2">
    <source>
        <dbReference type="ARBA" id="ARBA00022630"/>
    </source>
</evidence>
<evidence type="ECO:0000256" key="3">
    <source>
        <dbReference type="ARBA" id="ARBA00022827"/>
    </source>
</evidence>
<keyword evidence="2" id="KW-0285">Flavoprotein</keyword>
<sequence>MTPNTALRPCRVTIAGAGVAGLTLALALEKTGIDYVLLEGYPEIVAQAGAGICLLPNGLRVLDQLGCYEDLRDQVKGVLDTASVRDPSGEALHISNGWSQRLVERWGYSGFWCDRKMLLQTLYDHIADKSKLLAKKRIETVQDGEGSVEVVTTDGSTYQADILIGTDGTRSRVREEMVRRANEHGVGHEYADDKVSATYACLFGLSSAVPGLSHGLLQWNLGHGYSYVVGTGPDDRAYWLLATNLGKTYHGENIPCFTEEDKERIVQEHWNDRITPDLRMSDLYKAKQHLVCTPLRETTYKKWSLGRMMVLGDAGHTMLPVIAQGGNQALESVAAMTNSLLAVLSQPAAGRMSKGEIRSMFEEVQELRAKRVTKIVDMGRQRQKMDAMETPELEEFMLTKYPSLLPGVLIDRWDQTFSPAVSLRSPAAPPRPKQVLFEDEMESSQGTANGSTRLKL</sequence>
<dbReference type="VEuPathDB" id="FungiDB:ASPVEDRAFT_883604"/>
<proteinExistence type="inferred from homology"/>
<dbReference type="PANTHER" id="PTHR47356:SF2">
    <property type="entry name" value="FAD-BINDING DOMAIN-CONTAINING PROTEIN-RELATED"/>
    <property type="match status" value="1"/>
</dbReference>
<dbReference type="Pfam" id="PF01494">
    <property type="entry name" value="FAD_binding_3"/>
    <property type="match status" value="1"/>
</dbReference>
<keyword evidence="4" id="KW-0560">Oxidoreductase</keyword>
<evidence type="ECO:0000313" key="7">
    <source>
        <dbReference type="Proteomes" id="UP000184073"/>
    </source>
</evidence>
<dbReference type="GO" id="GO:0004497">
    <property type="term" value="F:monooxygenase activity"/>
    <property type="evidence" value="ECO:0007669"/>
    <property type="project" value="InterPro"/>
</dbReference>